<evidence type="ECO:0000256" key="2">
    <source>
        <dbReference type="ARBA" id="ARBA00007613"/>
    </source>
</evidence>
<reference evidence="10" key="2">
    <citation type="submission" date="2022-06" db="EMBL/GenBank/DDBJ databases">
        <title>Xiashengella guii gen. nov. sp. nov., a bacterium isolated form anaerobic digestion tank.</title>
        <authorList>
            <person name="Huang H."/>
        </authorList>
    </citation>
    <scope>NUCLEOTIDE SEQUENCE</scope>
    <source>
        <strain evidence="10">Ai-910</strain>
    </source>
</reference>
<evidence type="ECO:0000313" key="11">
    <source>
        <dbReference type="Proteomes" id="UP001056426"/>
    </source>
</evidence>
<evidence type="ECO:0000256" key="6">
    <source>
        <dbReference type="ARBA" id="ARBA00023136"/>
    </source>
</evidence>
<dbReference type="EMBL" id="CP098400">
    <property type="protein sequence ID" value="URW80337.1"/>
    <property type="molecule type" value="Genomic_DNA"/>
</dbReference>
<protein>
    <submittedName>
        <fullName evidence="10">TolC family protein</fullName>
    </submittedName>
</protein>
<dbReference type="GO" id="GO:1990281">
    <property type="term" value="C:efflux pump complex"/>
    <property type="evidence" value="ECO:0007669"/>
    <property type="project" value="TreeGrafter"/>
</dbReference>
<dbReference type="KEGG" id="alkq:M9189_03080"/>
<evidence type="ECO:0000256" key="3">
    <source>
        <dbReference type="ARBA" id="ARBA00022448"/>
    </source>
</evidence>
<evidence type="ECO:0000256" key="9">
    <source>
        <dbReference type="SAM" id="SignalP"/>
    </source>
</evidence>
<feature type="coiled-coil region" evidence="8">
    <location>
        <begin position="234"/>
        <end position="289"/>
    </location>
</feature>
<comment type="similarity">
    <text evidence="2">Belongs to the outer membrane factor (OMF) (TC 1.B.17) family.</text>
</comment>
<dbReference type="PANTHER" id="PTHR30026:SF20">
    <property type="entry name" value="OUTER MEMBRANE PROTEIN TOLC"/>
    <property type="match status" value="1"/>
</dbReference>
<evidence type="ECO:0000256" key="5">
    <source>
        <dbReference type="ARBA" id="ARBA00022692"/>
    </source>
</evidence>
<dbReference type="AlphaFoldDB" id="A0A9J6ZRV9"/>
<dbReference type="InterPro" id="IPR051906">
    <property type="entry name" value="TolC-like"/>
</dbReference>
<dbReference type="PANTHER" id="PTHR30026">
    <property type="entry name" value="OUTER MEMBRANE PROTEIN TOLC"/>
    <property type="match status" value="1"/>
</dbReference>
<dbReference type="RefSeq" id="WP_250724477.1">
    <property type="nucleotide sequence ID" value="NZ_CP098400.1"/>
</dbReference>
<dbReference type="SUPFAM" id="SSF56954">
    <property type="entry name" value="Outer membrane efflux proteins (OEP)"/>
    <property type="match status" value="1"/>
</dbReference>
<dbReference type="Gene3D" id="1.20.1600.10">
    <property type="entry name" value="Outer membrane efflux proteins (OEP)"/>
    <property type="match status" value="1"/>
</dbReference>
<evidence type="ECO:0000256" key="8">
    <source>
        <dbReference type="SAM" id="Coils"/>
    </source>
</evidence>
<dbReference type="InterPro" id="IPR003423">
    <property type="entry name" value="OMP_efflux"/>
</dbReference>
<keyword evidence="4" id="KW-1134">Transmembrane beta strand</keyword>
<keyword evidence="11" id="KW-1185">Reference proteome</keyword>
<accession>A0A9J6ZRV9</accession>
<feature type="coiled-coil region" evidence="8">
    <location>
        <begin position="393"/>
        <end position="464"/>
    </location>
</feature>
<evidence type="ECO:0000313" key="10">
    <source>
        <dbReference type="EMBL" id="URW80337.1"/>
    </source>
</evidence>
<dbReference type="GO" id="GO:0015562">
    <property type="term" value="F:efflux transmembrane transporter activity"/>
    <property type="evidence" value="ECO:0007669"/>
    <property type="project" value="InterPro"/>
</dbReference>
<gene>
    <name evidence="10" type="ORF">M9189_03080</name>
</gene>
<evidence type="ECO:0000256" key="4">
    <source>
        <dbReference type="ARBA" id="ARBA00022452"/>
    </source>
</evidence>
<reference evidence="10" key="1">
    <citation type="submission" date="2022-05" db="EMBL/GenBank/DDBJ databases">
        <authorList>
            <person name="Sun X."/>
        </authorList>
    </citation>
    <scope>NUCLEOTIDE SEQUENCE</scope>
    <source>
        <strain evidence="10">Ai-910</strain>
    </source>
</reference>
<keyword evidence="6" id="KW-0472">Membrane</keyword>
<dbReference type="GO" id="GO:0009279">
    <property type="term" value="C:cell outer membrane"/>
    <property type="evidence" value="ECO:0007669"/>
    <property type="project" value="UniProtKB-SubCell"/>
</dbReference>
<keyword evidence="3" id="KW-0813">Transport</keyword>
<keyword evidence="9" id="KW-0732">Signal</keyword>
<evidence type="ECO:0000256" key="7">
    <source>
        <dbReference type="ARBA" id="ARBA00023237"/>
    </source>
</evidence>
<dbReference type="Pfam" id="PF02321">
    <property type="entry name" value="OEP"/>
    <property type="match status" value="2"/>
</dbReference>
<organism evidence="10 11">
    <name type="scientific">Xiashengella succiniciproducens</name>
    <dbReference type="NCBI Taxonomy" id="2949635"/>
    <lineage>
        <taxon>Bacteria</taxon>
        <taxon>Pseudomonadati</taxon>
        <taxon>Bacteroidota</taxon>
        <taxon>Bacteroidia</taxon>
        <taxon>Marinilabiliales</taxon>
        <taxon>Marinilabiliaceae</taxon>
        <taxon>Xiashengella</taxon>
    </lineage>
</organism>
<keyword evidence="8" id="KW-0175">Coiled coil</keyword>
<keyword evidence="7" id="KW-0998">Cell outer membrane</keyword>
<evidence type="ECO:0000256" key="1">
    <source>
        <dbReference type="ARBA" id="ARBA00004442"/>
    </source>
</evidence>
<name>A0A9J6ZRV9_9BACT</name>
<feature type="chain" id="PRO_5039919729" evidence="9">
    <location>
        <begin position="22"/>
        <end position="503"/>
    </location>
</feature>
<dbReference type="GO" id="GO:0015288">
    <property type="term" value="F:porin activity"/>
    <property type="evidence" value="ECO:0007669"/>
    <property type="project" value="TreeGrafter"/>
</dbReference>
<dbReference type="Proteomes" id="UP001056426">
    <property type="component" value="Chromosome"/>
</dbReference>
<comment type="subcellular location">
    <subcellularLocation>
        <location evidence="1">Cell outer membrane</location>
    </subcellularLocation>
</comment>
<proteinExistence type="inferred from homology"/>
<sequence length="503" mass="56293">MRLHIAILTATAYLFMSPALQGQDIVDEAGMPETEWTPIASSEEVGGPDYHAGELMTPELCRSLALENNKATSIARQNKLKSEATVKAYKANYLPKFSITGNYLYTQSDFEAKLEGNYLPTYVPDPATGELVPNVLVGPGGTPVIGPDGNPIFQQYAYFPDIKLLFDLKNTWMAGLTAEQPIYMGGKISSAYSMARIGNKVAELNMELTRAELIVKADEAYWTCIKTRELVKLAQSYRDLIESLLRDVENARDVGLRHQNDVLKVQVKLNEAELQLRRAQNGLKLAMMNLCFVTGLPLDADVKLPESLDDAIAGELDIKRDYTGRPEYAMLEQQILLKEQEIKLTRSDFLPQVGLAANYGYINGLEMNGTKLLDATSFSALVSVNIPVFHWGEGRNKIKAAEAEKEIAKLQRENLGQMMELELAQAINKLDESLLEAEFTEKALKEAEENLRVSENRYKTGMQTLSEFMEAQSMWQNAYSQYIDALSRLQLNHTYYLKASGKL</sequence>
<feature type="signal peptide" evidence="9">
    <location>
        <begin position="1"/>
        <end position="21"/>
    </location>
</feature>
<keyword evidence="5" id="KW-0812">Transmembrane</keyword>